<dbReference type="SUPFAM" id="SSF53756">
    <property type="entry name" value="UDP-Glycosyltransferase/glycogen phosphorylase"/>
    <property type="match status" value="1"/>
</dbReference>
<dbReference type="NCBIfam" id="TIGR00215">
    <property type="entry name" value="lpxB"/>
    <property type="match status" value="1"/>
</dbReference>
<name>A0A383XQ34_9GAMM</name>
<accession>A0A383XQ34</accession>
<evidence type="ECO:0000256" key="2">
    <source>
        <dbReference type="ARBA" id="ARBA00007868"/>
    </source>
</evidence>
<dbReference type="AlphaFoldDB" id="A0A383XQ34"/>
<keyword evidence="8 11" id="KW-0808">Transferase</keyword>
<organism evidence="12 13">
    <name type="scientific">Abyssibacter profundi</name>
    <dbReference type="NCBI Taxonomy" id="2182787"/>
    <lineage>
        <taxon>Bacteria</taxon>
        <taxon>Pseudomonadati</taxon>
        <taxon>Pseudomonadota</taxon>
        <taxon>Gammaproteobacteria</taxon>
        <taxon>Chromatiales</taxon>
        <taxon>Oceanococcaceae</taxon>
        <taxon>Abyssibacter</taxon>
    </lineage>
</organism>
<protein>
    <recommendedName>
        <fullName evidence="4 11">Lipid-A-disaccharide synthase</fullName>
        <ecNumber evidence="3 11">2.4.1.182</ecNumber>
    </recommendedName>
</protein>
<comment type="function">
    <text evidence="1 11">Condensation of UDP-2,3-diacylglucosamine and 2,3-diacylglucosamine-1-phosphate to form lipid A disaccharide, a precursor of lipid A, a phosphorylated glycolipid that anchors the lipopolysaccharide to the outer membrane of the cell.</text>
</comment>
<proteinExistence type="inferred from homology"/>
<keyword evidence="6 11" id="KW-0441">Lipid A biosynthesis</keyword>
<keyword evidence="13" id="KW-1185">Reference proteome</keyword>
<dbReference type="HAMAP" id="MF_00392">
    <property type="entry name" value="LpxB"/>
    <property type="match status" value="1"/>
</dbReference>
<gene>
    <name evidence="11" type="primary">lpxB</name>
    <name evidence="12" type="ORF">DEH80_16100</name>
</gene>
<keyword evidence="5 11" id="KW-0444">Lipid biosynthesis</keyword>
<dbReference type="Proteomes" id="UP000251800">
    <property type="component" value="Unassembled WGS sequence"/>
</dbReference>
<sequence>MRIAIIAGEASGDILGAGLVQALSRRVPDLQAFGVTGPRMTAAGCESLADIETLSVMGLVEVLKEVPRLVKFRRRLIEQILARKPDVVVGIDAPDFNLGLEKRLRARGIPTVHYVSPSVWAWRQGRVKHIAESVDLMLTLFPFEAAFYRDSGIPVRFVGHPLADQIAADPDPAAARQSLGLPDQGPVLALLPGSRGSEIDRLAPLFLQAAERLTRDMPDLHCILPAANAKARERLDALVAGSPLALTVVDGQSQAAMAAADAVLIASGTATLETLLVQRPMVVAYATNALTAWLMLDLGLLKSPHVALPNLLIDDPAVPELLQGAATPQALAGAVRLLLQRPAYAQAQTRQFAAVHKALQRNADEEAADAIVELLG</sequence>
<dbReference type="EMBL" id="QEQK01000019">
    <property type="protein sequence ID" value="PWN54738.1"/>
    <property type="molecule type" value="Genomic_DNA"/>
</dbReference>
<keyword evidence="9 11" id="KW-0443">Lipid metabolism</keyword>
<dbReference type="GO" id="GO:0008915">
    <property type="term" value="F:lipid-A-disaccharide synthase activity"/>
    <property type="evidence" value="ECO:0007669"/>
    <property type="project" value="UniProtKB-UniRule"/>
</dbReference>
<reference evidence="12 13" key="1">
    <citation type="submission" date="2018-05" db="EMBL/GenBank/DDBJ databases">
        <title>Abyssibacter profundi OUC007T gen. nov., sp. nov, a marine bacterium isolated from seawater of the Mariana Trench.</title>
        <authorList>
            <person name="Zhou S."/>
        </authorList>
    </citation>
    <scope>NUCLEOTIDE SEQUENCE [LARGE SCALE GENOMIC DNA]</scope>
    <source>
        <strain evidence="12 13">OUC007</strain>
    </source>
</reference>
<dbReference type="PANTHER" id="PTHR30372:SF4">
    <property type="entry name" value="LIPID-A-DISACCHARIDE SYNTHASE, MITOCHONDRIAL-RELATED"/>
    <property type="match status" value="1"/>
</dbReference>
<dbReference type="UniPathway" id="UPA00973"/>
<dbReference type="RefSeq" id="WP_109721546.1">
    <property type="nucleotide sequence ID" value="NZ_QEQK01000019.1"/>
</dbReference>
<keyword evidence="7 11" id="KW-0328">Glycosyltransferase</keyword>
<dbReference type="OrthoDB" id="9801642at2"/>
<evidence type="ECO:0000256" key="4">
    <source>
        <dbReference type="ARBA" id="ARBA00020902"/>
    </source>
</evidence>
<dbReference type="GO" id="GO:0009245">
    <property type="term" value="P:lipid A biosynthetic process"/>
    <property type="evidence" value="ECO:0007669"/>
    <property type="project" value="UniProtKB-UniRule"/>
</dbReference>
<evidence type="ECO:0000256" key="1">
    <source>
        <dbReference type="ARBA" id="ARBA00002056"/>
    </source>
</evidence>
<evidence type="ECO:0000256" key="6">
    <source>
        <dbReference type="ARBA" id="ARBA00022556"/>
    </source>
</evidence>
<dbReference type="InterPro" id="IPR003835">
    <property type="entry name" value="Glyco_trans_19"/>
</dbReference>
<evidence type="ECO:0000256" key="8">
    <source>
        <dbReference type="ARBA" id="ARBA00022679"/>
    </source>
</evidence>
<evidence type="ECO:0000256" key="9">
    <source>
        <dbReference type="ARBA" id="ARBA00023098"/>
    </source>
</evidence>
<evidence type="ECO:0000256" key="3">
    <source>
        <dbReference type="ARBA" id="ARBA00012687"/>
    </source>
</evidence>
<dbReference type="Gene3D" id="3.40.50.2000">
    <property type="entry name" value="Glycogen Phosphorylase B"/>
    <property type="match status" value="2"/>
</dbReference>
<evidence type="ECO:0000256" key="10">
    <source>
        <dbReference type="ARBA" id="ARBA00048975"/>
    </source>
</evidence>
<dbReference type="Pfam" id="PF02684">
    <property type="entry name" value="LpxB"/>
    <property type="match status" value="1"/>
</dbReference>
<evidence type="ECO:0000256" key="7">
    <source>
        <dbReference type="ARBA" id="ARBA00022676"/>
    </source>
</evidence>
<evidence type="ECO:0000256" key="11">
    <source>
        <dbReference type="HAMAP-Rule" id="MF_00392"/>
    </source>
</evidence>
<evidence type="ECO:0000256" key="5">
    <source>
        <dbReference type="ARBA" id="ARBA00022516"/>
    </source>
</evidence>
<comment type="caution">
    <text evidence="12">The sequence shown here is derived from an EMBL/GenBank/DDBJ whole genome shotgun (WGS) entry which is preliminary data.</text>
</comment>
<comment type="catalytic activity">
    <reaction evidence="10 11">
        <text>a lipid X + a UDP-2-N,3-O-bis[(3R)-3-hydroxyacyl]-alpha-D-glucosamine = a lipid A disaccharide + UDP + H(+)</text>
        <dbReference type="Rhea" id="RHEA:67828"/>
        <dbReference type="ChEBI" id="CHEBI:15378"/>
        <dbReference type="ChEBI" id="CHEBI:58223"/>
        <dbReference type="ChEBI" id="CHEBI:137748"/>
        <dbReference type="ChEBI" id="CHEBI:176338"/>
        <dbReference type="ChEBI" id="CHEBI:176343"/>
        <dbReference type="EC" id="2.4.1.182"/>
    </reaction>
</comment>
<dbReference type="GO" id="GO:0005543">
    <property type="term" value="F:phospholipid binding"/>
    <property type="evidence" value="ECO:0007669"/>
    <property type="project" value="TreeGrafter"/>
</dbReference>
<evidence type="ECO:0000313" key="13">
    <source>
        <dbReference type="Proteomes" id="UP000251800"/>
    </source>
</evidence>
<comment type="pathway">
    <text evidence="11">Bacterial outer membrane biogenesis; LPS lipid A biosynthesis.</text>
</comment>
<comment type="similarity">
    <text evidence="2 11">Belongs to the LpxB family.</text>
</comment>
<dbReference type="PANTHER" id="PTHR30372">
    <property type="entry name" value="LIPID-A-DISACCHARIDE SYNTHASE"/>
    <property type="match status" value="1"/>
</dbReference>
<evidence type="ECO:0000313" key="12">
    <source>
        <dbReference type="EMBL" id="PWN54738.1"/>
    </source>
</evidence>
<dbReference type="GO" id="GO:0016020">
    <property type="term" value="C:membrane"/>
    <property type="evidence" value="ECO:0007669"/>
    <property type="project" value="GOC"/>
</dbReference>
<dbReference type="EC" id="2.4.1.182" evidence="3 11"/>